<gene>
    <name evidence="1" type="ORF">IX38_08060</name>
</gene>
<accession>A0A085ZUH3</accession>
<protein>
    <submittedName>
        <fullName evidence="1">Uncharacterized protein</fullName>
    </submittedName>
</protein>
<evidence type="ECO:0000313" key="2">
    <source>
        <dbReference type="Proteomes" id="UP000028703"/>
    </source>
</evidence>
<proteinExistence type="predicted"/>
<dbReference type="AlphaFoldDB" id="A0A085ZUH3"/>
<dbReference type="eggNOG" id="ENOG502ZD3V">
    <property type="taxonomic scope" value="Bacteria"/>
</dbReference>
<keyword evidence="2" id="KW-1185">Reference proteome</keyword>
<evidence type="ECO:0000313" key="1">
    <source>
        <dbReference type="EMBL" id="KFF08087.1"/>
    </source>
</evidence>
<sequence length="70" mass="8103">MEKTGNQHTMKAPGYKIMEKDGSTETFTISGDAFIFHGEHKILRIESDCFVKYIQQEYNPITKLIENAYD</sequence>
<dbReference type="Proteomes" id="UP000028703">
    <property type="component" value="Unassembled WGS sequence"/>
</dbReference>
<reference evidence="1 2" key="1">
    <citation type="submission" date="2014-07" db="EMBL/GenBank/DDBJ databases">
        <title>Genome of Chryseobacterium luteum DSM 18605.</title>
        <authorList>
            <person name="Stropko S.J."/>
            <person name="Pipes S.E."/>
            <person name="Newman J.D."/>
        </authorList>
    </citation>
    <scope>NUCLEOTIDE SEQUENCE [LARGE SCALE GENOMIC DNA]</scope>
    <source>
        <strain evidence="1 2">DSM 18605</strain>
    </source>
</reference>
<comment type="caution">
    <text evidence="1">The sequence shown here is derived from an EMBL/GenBank/DDBJ whole genome shotgun (WGS) entry which is preliminary data.</text>
</comment>
<dbReference type="STRING" id="421531.IX38_08060"/>
<name>A0A085ZUH3_9FLAO</name>
<organism evidence="1 2">
    <name type="scientific">Chryseobacterium luteum</name>
    <dbReference type="NCBI Taxonomy" id="421531"/>
    <lineage>
        <taxon>Bacteria</taxon>
        <taxon>Pseudomonadati</taxon>
        <taxon>Bacteroidota</taxon>
        <taxon>Flavobacteriia</taxon>
        <taxon>Flavobacteriales</taxon>
        <taxon>Weeksellaceae</taxon>
        <taxon>Chryseobacterium group</taxon>
        <taxon>Chryseobacterium</taxon>
    </lineage>
</organism>
<dbReference type="EMBL" id="JPRO01000004">
    <property type="protein sequence ID" value="KFF08087.1"/>
    <property type="molecule type" value="Genomic_DNA"/>
</dbReference>